<sequence>MEDVLMMAKDMDEKDRAEFIAMAEQVDREEDAYDQRKVIYLSDYRKQLN</sequence>
<protein>
    <submittedName>
        <fullName evidence="1">Uncharacterized protein</fullName>
    </submittedName>
</protein>
<dbReference type="Proteomes" id="UP000756860">
    <property type="component" value="Unassembled WGS sequence"/>
</dbReference>
<accession>A0ABS5SB72</accession>
<keyword evidence="2" id="KW-1185">Reference proteome</keyword>
<dbReference type="RefSeq" id="WP_214174533.1">
    <property type="nucleotide sequence ID" value="NZ_JAHCVK010000001.1"/>
</dbReference>
<gene>
    <name evidence="1" type="ORF">KI810_06005</name>
</gene>
<proteinExistence type="predicted"/>
<reference evidence="1 2" key="1">
    <citation type="submission" date="2021-05" db="EMBL/GenBank/DDBJ databases">
        <title>The draft genome of Geobacter luticola JCM 17780.</title>
        <authorList>
            <person name="Xu Z."/>
            <person name="Masuda Y."/>
            <person name="Itoh H."/>
            <person name="Senoo K."/>
        </authorList>
    </citation>
    <scope>NUCLEOTIDE SEQUENCE [LARGE SCALE GENOMIC DNA]</scope>
    <source>
        <strain evidence="1 2">JCM 17780</strain>
    </source>
</reference>
<comment type="caution">
    <text evidence="1">The sequence shown here is derived from an EMBL/GenBank/DDBJ whole genome shotgun (WGS) entry which is preliminary data.</text>
</comment>
<dbReference type="EMBL" id="JAHCVK010000001">
    <property type="protein sequence ID" value="MBT0652601.1"/>
    <property type="molecule type" value="Genomic_DNA"/>
</dbReference>
<evidence type="ECO:0000313" key="1">
    <source>
        <dbReference type="EMBL" id="MBT0652601.1"/>
    </source>
</evidence>
<organism evidence="1 2">
    <name type="scientific">Geomobilimonas luticola</name>
    <dbReference type="NCBI Taxonomy" id="1114878"/>
    <lineage>
        <taxon>Bacteria</taxon>
        <taxon>Pseudomonadati</taxon>
        <taxon>Thermodesulfobacteriota</taxon>
        <taxon>Desulfuromonadia</taxon>
        <taxon>Geobacterales</taxon>
        <taxon>Geobacteraceae</taxon>
        <taxon>Geomobilimonas</taxon>
    </lineage>
</organism>
<name>A0ABS5SB72_9BACT</name>
<evidence type="ECO:0000313" key="2">
    <source>
        <dbReference type="Proteomes" id="UP000756860"/>
    </source>
</evidence>